<dbReference type="EMBL" id="ML119667">
    <property type="protein sequence ID" value="RPA83072.1"/>
    <property type="molecule type" value="Genomic_DNA"/>
</dbReference>
<name>A0A3N4IAG7_ASCIM</name>
<proteinExistence type="predicted"/>
<dbReference type="Proteomes" id="UP000275078">
    <property type="component" value="Unassembled WGS sequence"/>
</dbReference>
<reference evidence="1 2" key="1">
    <citation type="journal article" date="2018" name="Nat. Ecol. Evol.">
        <title>Pezizomycetes genomes reveal the molecular basis of ectomycorrhizal truffle lifestyle.</title>
        <authorList>
            <person name="Murat C."/>
            <person name="Payen T."/>
            <person name="Noel B."/>
            <person name="Kuo A."/>
            <person name="Morin E."/>
            <person name="Chen J."/>
            <person name="Kohler A."/>
            <person name="Krizsan K."/>
            <person name="Balestrini R."/>
            <person name="Da Silva C."/>
            <person name="Montanini B."/>
            <person name="Hainaut M."/>
            <person name="Levati E."/>
            <person name="Barry K.W."/>
            <person name="Belfiori B."/>
            <person name="Cichocki N."/>
            <person name="Clum A."/>
            <person name="Dockter R.B."/>
            <person name="Fauchery L."/>
            <person name="Guy J."/>
            <person name="Iotti M."/>
            <person name="Le Tacon F."/>
            <person name="Lindquist E.A."/>
            <person name="Lipzen A."/>
            <person name="Malagnac F."/>
            <person name="Mello A."/>
            <person name="Molinier V."/>
            <person name="Miyauchi S."/>
            <person name="Poulain J."/>
            <person name="Riccioni C."/>
            <person name="Rubini A."/>
            <person name="Sitrit Y."/>
            <person name="Splivallo R."/>
            <person name="Traeger S."/>
            <person name="Wang M."/>
            <person name="Zifcakova L."/>
            <person name="Wipf D."/>
            <person name="Zambonelli A."/>
            <person name="Paolocci F."/>
            <person name="Nowrousian M."/>
            <person name="Ottonello S."/>
            <person name="Baldrian P."/>
            <person name="Spatafora J.W."/>
            <person name="Henrissat B."/>
            <person name="Nagy L.G."/>
            <person name="Aury J.M."/>
            <person name="Wincker P."/>
            <person name="Grigoriev I.V."/>
            <person name="Bonfante P."/>
            <person name="Martin F.M."/>
        </authorList>
    </citation>
    <scope>NUCLEOTIDE SEQUENCE [LARGE SCALE GENOMIC DNA]</scope>
    <source>
        <strain evidence="1 2">RN42</strain>
    </source>
</reference>
<organism evidence="1 2">
    <name type="scientific">Ascobolus immersus RN42</name>
    <dbReference type="NCBI Taxonomy" id="1160509"/>
    <lineage>
        <taxon>Eukaryota</taxon>
        <taxon>Fungi</taxon>
        <taxon>Dikarya</taxon>
        <taxon>Ascomycota</taxon>
        <taxon>Pezizomycotina</taxon>
        <taxon>Pezizomycetes</taxon>
        <taxon>Pezizales</taxon>
        <taxon>Ascobolaceae</taxon>
        <taxon>Ascobolus</taxon>
    </lineage>
</organism>
<evidence type="ECO:0000313" key="1">
    <source>
        <dbReference type="EMBL" id="RPA83072.1"/>
    </source>
</evidence>
<sequence length="97" mass="10191">MSVIIVAVSSCATNAAASYYNCSGPTSLISTTVEGRAGRRGTFRSVSLSSRLDVGRGLCVEDKHFTLKMASDWAIGRRLKGIGEAHPCPIGFPPTCA</sequence>
<dbReference type="AlphaFoldDB" id="A0A3N4IAG7"/>
<protein>
    <submittedName>
        <fullName evidence="1">Uncharacterized protein</fullName>
    </submittedName>
</protein>
<evidence type="ECO:0000313" key="2">
    <source>
        <dbReference type="Proteomes" id="UP000275078"/>
    </source>
</evidence>
<accession>A0A3N4IAG7</accession>
<gene>
    <name evidence="1" type="ORF">BJ508DRAFT_78507</name>
</gene>
<keyword evidence="2" id="KW-1185">Reference proteome</keyword>